<evidence type="ECO:0000313" key="2">
    <source>
        <dbReference type="EMBL" id="BAC17702.1"/>
    </source>
</evidence>
<dbReference type="EMBL" id="BA000035">
    <property type="protein sequence ID" value="BAC17702.1"/>
    <property type="molecule type" value="Genomic_DNA"/>
</dbReference>
<dbReference type="HOGENOM" id="CLU_013420_0_0_11"/>
<dbReference type="Pfam" id="PF13625">
    <property type="entry name" value="Helicase_C_3"/>
    <property type="match status" value="1"/>
</dbReference>
<organism evidence="2 3">
    <name type="scientific">Corynebacterium efficiens (strain DSM 44549 / YS-314 / AJ 12310 / JCM 11189 / NBRC 100395)</name>
    <dbReference type="NCBI Taxonomy" id="196164"/>
    <lineage>
        <taxon>Bacteria</taxon>
        <taxon>Bacillati</taxon>
        <taxon>Actinomycetota</taxon>
        <taxon>Actinomycetes</taxon>
        <taxon>Mycobacteriales</taxon>
        <taxon>Corynebacteriaceae</taxon>
        <taxon>Corynebacterium</taxon>
    </lineage>
</organism>
<feature type="domain" description="Helicase XPB/Ssl2 N-terminal" evidence="1">
    <location>
        <begin position="500"/>
        <end position="619"/>
    </location>
</feature>
<dbReference type="KEGG" id="cef:CE0892"/>
<sequence length="767" mass="82172">MPCFPFSQIRQTKVTSTAPKLGDIMKKDSPVPTLTGWLEQLDDDQLSGILRNRPDTALPLPPGLGSLAARLQLRASIQRAVHKLSALELAVLEAAANAGAELNPITAPEVVERLHRALRHSAAVPTAEQIGEALNRLRQLALVFGGERFIILPETMATLPTNWQLLPEEHGRSLTFGEASQSIEALPARHRKILVTLVTSNGLGLTRDAALSADPARPIPQLIKAGLLSRVDEQTVKLPGVVRRVLEGQEDTAWRVVPVEPSAVPGADDAGIAAGLEVARLQRMLIDALSTAPASTLKEGALGVRMVTRLTRELQVDEQQVARVVSLGVSSGLLRRGVPDPLPADDDGGDYIAPTPVADEWLQATLAEQLAHLMRGWWTQTYAAWLVGEADEKNKPIHLLSPASRRDALPETRAMILQSLTRVGEEDLEADLFFHHPLAASRIPRETIRHLLEEARWIGAVAGGGVTSPARVLTQAPAGVIPEIADIAVAVRAPKPVDYFIVQADYTVMVPGPLQPEMQKIIGQLADLESPGLASVYRISEASLRHAMDLGLTATEIEDFLTQHSATGLPQSVAYLLQDIARRHGTLRGGPALCYLRSDDPALLHSAVEAAGALGLRQIAPTVAVSNASLIEVITALRKAGMQPVAEDALGASLDLAPRPARVPAAEQPRSAGPLDESRIRAAVAAIRREEVARTGTVSDQPTLAVLQAAVRGQRTVTLGFVDKQGVAVHRTVKPLTVNAGQVDALDESTGAVHRFMLHRITEVIVD</sequence>
<accession>Q8FR72</accession>
<dbReference type="STRING" id="196164.gene:10741297"/>
<dbReference type="PROSITE" id="PS52050">
    <property type="entry name" value="WYL"/>
    <property type="match status" value="1"/>
</dbReference>
<dbReference type="AlphaFoldDB" id="Q8FR72"/>
<dbReference type="Proteomes" id="UP000001409">
    <property type="component" value="Chromosome"/>
</dbReference>
<dbReference type="eggNOG" id="COG2378">
    <property type="taxonomic scope" value="Bacteria"/>
</dbReference>
<keyword evidence="3" id="KW-1185">Reference proteome</keyword>
<name>Q8FR72_COREF</name>
<protein>
    <recommendedName>
        <fullName evidence="1">Helicase XPB/Ssl2 N-terminal domain-containing protein</fullName>
    </recommendedName>
</protein>
<dbReference type="InterPro" id="IPR032830">
    <property type="entry name" value="XPB/Ssl2_N"/>
</dbReference>
<proteinExistence type="predicted"/>
<reference evidence="2 3" key="1">
    <citation type="journal article" date="2003" name="Genome Res.">
        <title>Comparative complete genome sequence analysis of the amino acid replacements responsible for the thermostability of Corynebacterium efficiens.</title>
        <authorList>
            <person name="Nishio Y."/>
            <person name="Nakamura Y."/>
            <person name="Kawarabayasi Y."/>
            <person name="Usuda Y."/>
            <person name="Kimura E."/>
            <person name="Sugimoto S."/>
            <person name="Matsui K."/>
            <person name="Yamagishi A."/>
            <person name="Kikuchi H."/>
            <person name="Ikeo K."/>
            <person name="Gojobori T."/>
        </authorList>
    </citation>
    <scope>NUCLEOTIDE SEQUENCE [LARGE SCALE GENOMIC DNA]</scope>
    <source>
        <strain evidence="3">DSM 44549 / YS-314 / AJ 12310 / JCM 11189 / NBRC 100395</strain>
    </source>
</reference>
<evidence type="ECO:0000259" key="1">
    <source>
        <dbReference type="Pfam" id="PF13625"/>
    </source>
</evidence>
<evidence type="ECO:0000313" key="3">
    <source>
        <dbReference type="Proteomes" id="UP000001409"/>
    </source>
</evidence>